<name>A0A433SHH1_9BURK</name>
<dbReference type="SFLD" id="SFLDS00057">
    <property type="entry name" value="Glutaminase/Asparaginase"/>
    <property type="match status" value="1"/>
</dbReference>
<dbReference type="SMART" id="SM00870">
    <property type="entry name" value="Asparaginase"/>
    <property type="match status" value="1"/>
</dbReference>
<dbReference type="InterPro" id="IPR027474">
    <property type="entry name" value="L-asparaginase_N"/>
</dbReference>
<keyword evidence="10" id="KW-1185">Reference proteome</keyword>
<dbReference type="GO" id="GO:0006528">
    <property type="term" value="P:asparagine metabolic process"/>
    <property type="evidence" value="ECO:0007669"/>
    <property type="project" value="InterPro"/>
</dbReference>
<evidence type="ECO:0000259" key="7">
    <source>
        <dbReference type="Pfam" id="PF00710"/>
    </source>
</evidence>
<dbReference type="PANTHER" id="PTHR11707">
    <property type="entry name" value="L-ASPARAGINASE"/>
    <property type="match status" value="1"/>
</dbReference>
<feature type="active site" description="O-isoaspartyl threonine intermediate" evidence="3">
    <location>
        <position position="12"/>
    </location>
</feature>
<dbReference type="InterPro" id="IPR020827">
    <property type="entry name" value="Asparaginase/glutaminase_AS1"/>
</dbReference>
<proteinExistence type="inferred from homology"/>
<dbReference type="InterPro" id="IPR037152">
    <property type="entry name" value="L-asparaginase_N_sf"/>
</dbReference>
<dbReference type="PANTHER" id="PTHR11707:SF28">
    <property type="entry name" value="60 KDA LYSOPHOSPHOLIPASE"/>
    <property type="match status" value="1"/>
</dbReference>
<dbReference type="InterPro" id="IPR027473">
    <property type="entry name" value="L-asparaginase_C"/>
</dbReference>
<dbReference type="EC" id="3.5.1.1" evidence="9"/>
<evidence type="ECO:0000259" key="8">
    <source>
        <dbReference type="Pfam" id="PF17763"/>
    </source>
</evidence>
<gene>
    <name evidence="9" type="primary">ansA_2</name>
    <name evidence="9" type="ORF">CUZ56_00625</name>
</gene>
<dbReference type="InterPro" id="IPR004550">
    <property type="entry name" value="AsnASE_II"/>
</dbReference>
<evidence type="ECO:0000256" key="6">
    <source>
        <dbReference type="PROSITE-ProRule" id="PRU10100"/>
    </source>
</evidence>
<evidence type="ECO:0000313" key="10">
    <source>
        <dbReference type="Proteomes" id="UP000286947"/>
    </source>
</evidence>
<dbReference type="Proteomes" id="UP000286947">
    <property type="component" value="Unassembled WGS sequence"/>
</dbReference>
<evidence type="ECO:0000256" key="2">
    <source>
        <dbReference type="ARBA" id="ARBA00022801"/>
    </source>
</evidence>
<dbReference type="CDD" id="cd08964">
    <property type="entry name" value="L-asparaginase_II"/>
    <property type="match status" value="1"/>
</dbReference>
<dbReference type="FunFam" id="3.40.50.1170:FF:000001">
    <property type="entry name" value="L-asparaginase 2"/>
    <property type="match status" value="1"/>
</dbReference>
<feature type="binding site" evidence="4">
    <location>
        <begin position="89"/>
        <end position="90"/>
    </location>
    <ligand>
        <name>substrate</name>
    </ligand>
</feature>
<dbReference type="PIRSF" id="PIRSF500176">
    <property type="entry name" value="L_ASNase"/>
    <property type="match status" value="1"/>
</dbReference>
<comment type="similarity">
    <text evidence="1">Belongs to the asparaginase 1 family.</text>
</comment>
<comment type="caution">
    <text evidence="9">The sequence shown here is derived from an EMBL/GenBank/DDBJ whole genome shotgun (WGS) entry which is preliminary data.</text>
</comment>
<evidence type="ECO:0000256" key="5">
    <source>
        <dbReference type="PROSITE-ProRule" id="PRU10099"/>
    </source>
</evidence>
<evidence type="ECO:0000256" key="1">
    <source>
        <dbReference type="ARBA" id="ARBA00010518"/>
    </source>
</evidence>
<evidence type="ECO:0000256" key="4">
    <source>
        <dbReference type="PIRSR" id="PIRSR001220-2"/>
    </source>
</evidence>
<dbReference type="InterPro" id="IPR040919">
    <property type="entry name" value="Asparaginase_C"/>
</dbReference>
<dbReference type="RefSeq" id="WP_126978055.1">
    <property type="nucleotide sequence ID" value="NZ_PQSP01000001.1"/>
</dbReference>
<feature type="domain" description="L-asparaginase N-terminal" evidence="7">
    <location>
        <begin position="3"/>
        <end position="193"/>
    </location>
</feature>
<reference evidence="9 10" key="1">
    <citation type="submission" date="2018-01" db="EMBL/GenBank/DDBJ databases">
        <title>Saezia sanguinis gen. nov., sp. nov., in the order Burkholderiales isolated from human blood.</title>
        <authorList>
            <person name="Medina-Pascual M.J."/>
            <person name="Valdezate S."/>
            <person name="Monzon S."/>
            <person name="Cuesta I."/>
            <person name="Carrasco G."/>
            <person name="Villalon P."/>
            <person name="Saez-Nieto J.A."/>
        </authorList>
    </citation>
    <scope>NUCLEOTIDE SEQUENCE [LARGE SCALE GENOMIC DNA]</scope>
    <source>
        <strain evidence="9 10">CNM695-12</strain>
    </source>
</reference>
<evidence type="ECO:0000256" key="3">
    <source>
        <dbReference type="PIRSR" id="PIRSR001220-1"/>
    </source>
</evidence>
<dbReference type="SUPFAM" id="SSF53774">
    <property type="entry name" value="Glutaminase/Asparaginase"/>
    <property type="match status" value="1"/>
</dbReference>
<dbReference type="Pfam" id="PF17763">
    <property type="entry name" value="Asparaginase_C"/>
    <property type="match status" value="1"/>
</dbReference>
<dbReference type="PROSITE" id="PS00144">
    <property type="entry name" value="ASN_GLN_ASE_1"/>
    <property type="match status" value="1"/>
</dbReference>
<dbReference type="Gene3D" id="3.40.50.40">
    <property type="match status" value="1"/>
</dbReference>
<feature type="active site" evidence="6">
    <location>
        <position position="89"/>
    </location>
</feature>
<organism evidence="9 10">
    <name type="scientific">Saezia sanguinis</name>
    <dbReference type="NCBI Taxonomy" id="1965230"/>
    <lineage>
        <taxon>Bacteria</taxon>
        <taxon>Pseudomonadati</taxon>
        <taxon>Pseudomonadota</taxon>
        <taxon>Betaproteobacteria</taxon>
        <taxon>Burkholderiales</taxon>
        <taxon>Saeziaceae</taxon>
        <taxon>Saezia</taxon>
    </lineage>
</organism>
<dbReference type="PROSITE" id="PS51732">
    <property type="entry name" value="ASN_GLN_ASE_3"/>
    <property type="match status" value="1"/>
</dbReference>
<keyword evidence="2 9" id="KW-0378">Hydrolase</keyword>
<protein>
    <submittedName>
        <fullName evidence="9">Putative L-asparaginase</fullName>
        <ecNumber evidence="9">3.5.1.1</ecNumber>
    </submittedName>
</protein>
<dbReference type="InterPro" id="IPR006034">
    <property type="entry name" value="Asparaginase/glutaminase-like"/>
</dbReference>
<dbReference type="InterPro" id="IPR036152">
    <property type="entry name" value="Asp/glu_Ase-like_sf"/>
</dbReference>
<feature type="active site" evidence="5">
    <location>
        <position position="12"/>
    </location>
</feature>
<dbReference type="PRINTS" id="PR00139">
    <property type="entry name" value="ASNGLNASE"/>
</dbReference>
<evidence type="ECO:0000313" key="9">
    <source>
        <dbReference type="EMBL" id="RUS68140.1"/>
    </source>
</evidence>
<dbReference type="InterPro" id="IPR027475">
    <property type="entry name" value="Asparaginase/glutaminase_AS2"/>
</dbReference>
<feature type="domain" description="Asparaginase/glutaminase C-terminal" evidence="8">
    <location>
        <begin position="207"/>
        <end position="319"/>
    </location>
</feature>
<dbReference type="OrthoDB" id="9788068at2"/>
<dbReference type="AlphaFoldDB" id="A0A433SHH1"/>
<dbReference type="Gene3D" id="3.40.50.1170">
    <property type="entry name" value="L-asparaginase, N-terminal domain"/>
    <property type="match status" value="1"/>
</dbReference>
<dbReference type="Pfam" id="PF00710">
    <property type="entry name" value="Asparaginase"/>
    <property type="match status" value="1"/>
</dbReference>
<feature type="binding site" evidence="4">
    <location>
        <position position="56"/>
    </location>
    <ligand>
        <name>substrate</name>
    </ligand>
</feature>
<sequence length="337" mass="36296">MKKVVLIATGGTIASAWNEKEGDVRASIPGESLIEKISPYLTDISLEIENFSNIGSHRMTLENVFRLAKCAEKHLMREDVCGVVITHGTDTMEESAYMADLVASSEKPVVFTGAQYSADQPDSDGPRNLYTAILVAASPHAAGLGVLLVFDGEIHAAKFVKKIHSSQLHAFDSPGHGKLGFIDGDEICIQQRPAVIRKYKVDGIESRIDIIKLAIGMDGRFVQCAINSGTKAIVIEAFGRGNVPPAVFSVIKAAVKDNILVVITTRCEQGGVRPIYGDGGGKDLERIGVVFAGDMPAIKVRILLSVILMITQNKDEISKAIHEALDSESLMSTLHTE</sequence>
<dbReference type="PROSITE" id="PS00917">
    <property type="entry name" value="ASN_GLN_ASE_2"/>
    <property type="match status" value="1"/>
</dbReference>
<dbReference type="PIRSF" id="PIRSF001220">
    <property type="entry name" value="L-ASNase_gatD"/>
    <property type="match status" value="1"/>
</dbReference>
<dbReference type="GO" id="GO:0004067">
    <property type="term" value="F:asparaginase activity"/>
    <property type="evidence" value="ECO:0007669"/>
    <property type="project" value="UniProtKB-UniRule"/>
</dbReference>
<dbReference type="EMBL" id="PQSP01000001">
    <property type="protein sequence ID" value="RUS68140.1"/>
    <property type="molecule type" value="Genomic_DNA"/>
</dbReference>
<accession>A0A433SHH1</accession>